<evidence type="ECO:0000313" key="6">
    <source>
        <dbReference type="EMBL" id="SVA58475.1"/>
    </source>
</evidence>
<dbReference type="GO" id="GO:0006282">
    <property type="term" value="P:regulation of DNA repair"/>
    <property type="evidence" value="ECO:0007669"/>
    <property type="project" value="InterPro"/>
</dbReference>
<sequence>MGLIEDQNFVSVEAVHYASDGTVTLDLSDKRELKLHAGVWADLGQPRDNPLTVFQLETLKREACYTMIRNKMLGFLAVREHSAMELRRKLKQSLYKSAICDLSALVERCLLEMQESDFQSDERFTRRFVESKLTNKPQGPFKILQDLQNRGISNELAQTVLNELSDQDIWLKKAVECLARIQKNAKIQTQAALSQKLYQRGFAWETIEQALEEYQNLAEPADTGKFNSVSVVLTTKNP</sequence>
<keyword evidence="4" id="KW-0963">Cytoplasm</keyword>
<evidence type="ECO:0000259" key="5">
    <source>
        <dbReference type="Pfam" id="PF02631"/>
    </source>
</evidence>
<name>A0A381X170_9ZZZZ</name>
<accession>A0A381X170</accession>
<proteinExistence type="inferred from homology"/>
<dbReference type="Pfam" id="PF02631">
    <property type="entry name" value="RecX_HTH2"/>
    <property type="match status" value="1"/>
</dbReference>
<comment type="subcellular location">
    <subcellularLocation>
        <location evidence="1">Cytoplasm</location>
    </subcellularLocation>
</comment>
<dbReference type="PANTHER" id="PTHR33602">
    <property type="entry name" value="REGULATORY PROTEIN RECX FAMILY PROTEIN"/>
    <property type="match status" value="1"/>
</dbReference>
<dbReference type="InterPro" id="IPR053924">
    <property type="entry name" value="RecX_HTH_2nd"/>
</dbReference>
<feature type="domain" description="RecX second three-helical" evidence="5">
    <location>
        <begin position="120"/>
        <end position="161"/>
    </location>
</feature>
<organism evidence="6">
    <name type="scientific">marine metagenome</name>
    <dbReference type="NCBI Taxonomy" id="408172"/>
    <lineage>
        <taxon>unclassified sequences</taxon>
        <taxon>metagenomes</taxon>
        <taxon>ecological metagenomes</taxon>
    </lineage>
</organism>
<dbReference type="PANTHER" id="PTHR33602:SF1">
    <property type="entry name" value="REGULATORY PROTEIN RECX FAMILY PROTEIN"/>
    <property type="match status" value="1"/>
</dbReference>
<evidence type="ECO:0000256" key="3">
    <source>
        <dbReference type="ARBA" id="ARBA00018111"/>
    </source>
</evidence>
<dbReference type="HAMAP" id="MF_01114">
    <property type="entry name" value="RecX"/>
    <property type="match status" value="1"/>
</dbReference>
<protein>
    <recommendedName>
        <fullName evidence="3">Regulatory protein RecX</fullName>
    </recommendedName>
</protein>
<evidence type="ECO:0000256" key="4">
    <source>
        <dbReference type="ARBA" id="ARBA00022490"/>
    </source>
</evidence>
<dbReference type="InterPro" id="IPR003783">
    <property type="entry name" value="Regulatory_RecX"/>
</dbReference>
<gene>
    <name evidence="6" type="ORF">METZ01_LOCUS111329</name>
</gene>
<dbReference type="InterPro" id="IPR036388">
    <property type="entry name" value="WH-like_DNA-bd_sf"/>
</dbReference>
<comment type="similarity">
    <text evidence="2">Belongs to the RecX family.</text>
</comment>
<evidence type="ECO:0000256" key="2">
    <source>
        <dbReference type="ARBA" id="ARBA00009695"/>
    </source>
</evidence>
<dbReference type="EMBL" id="UINC01013553">
    <property type="protein sequence ID" value="SVA58475.1"/>
    <property type="molecule type" value="Genomic_DNA"/>
</dbReference>
<dbReference type="Gene3D" id="1.10.10.10">
    <property type="entry name" value="Winged helix-like DNA-binding domain superfamily/Winged helix DNA-binding domain"/>
    <property type="match status" value="3"/>
</dbReference>
<dbReference type="AlphaFoldDB" id="A0A381X170"/>
<dbReference type="GO" id="GO:0005737">
    <property type="term" value="C:cytoplasm"/>
    <property type="evidence" value="ECO:0007669"/>
    <property type="project" value="UniProtKB-SubCell"/>
</dbReference>
<evidence type="ECO:0000256" key="1">
    <source>
        <dbReference type="ARBA" id="ARBA00004496"/>
    </source>
</evidence>
<reference evidence="6" key="1">
    <citation type="submission" date="2018-05" db="EMBL/GenBank/DDBJ databases">
        <authorList>
            <person name="Lanie J.A."/>
            <person name="Ng W.-L."/>
            <person name="Kazmierczak K.M."/>
            <person name="Andrzejewski T.M."/>
            <person name="Davidsen T.M."/>
            <person name="Wayne K.J."/>
            <person name="Tettelin H."/>
            <person name="Glass J.I."/>
            <person name="Rusch D."/>
            <person name="Podicherti R."/>
            <person name="Tsui H.-C.T."/>
            <person name="Winkler M.E."/>
        </authorList>
    </citation>
    <scope>NUCLEOTIDE SEQUENCE</scope>
</reference>